<name>A0A558LFR9_LACJE</name>
<evidence type="ECO:0000313" key="2">
    <source>
        <dbReference type="Proteomes" id="UP000327236"/>
    </source>
</evidence>
<dbReference type="EMBL" id="VYWW01000071">
    <property type="protein sequence ID" value="KAA9319921.1"/>
    <property type="molecule type" value="Genomic_DNA"/>
</dbReference>
<organism evidence="1 2">
    <name type="scientific">Lactobacillus jensenii</name>
    <dbReference type="NCBI Taxonomy" id="109790"/>
    <lineage>
        <taxon>Bacteria</taxon>
        <taxon>Bacillati</taxon>
        <taxon>Bacillota</taxon>
        <taxon>Bacilli</taxon>
        <taxon>Lactobacillales</taxon>
        <taxon>Lactobacillaceae</taxon>
        <taxon>Lactobacillus</taxon>
    </lineage>
</organism>
<comment type="caution">
    <text evidence="1">The sequence shown here is derived from an EMBL/GenBank/DDBJ whole genome shotgun (WGS) entry which is preliminary data.</text>
</comment>
<gene>
    <name evidence="1" type="ORF">F6H94_08660</name>
</gene>
<evidence type="ECO:0000313" key="1">
    <source>
        <dbReference type="EMBL" id="KAA9319921.1"/>
    </source>
</evidence>
<dbReference type="RefSeq" id="WP_006588547.1">
    <property type="nucleotide sequence ID" value="NZ_CATOUX010000011.1"/>
</dbReference>
<dbReference type="AlphaFoldDB" id="A0A558LFR9"/>
<reference evidence="1 2" key="1">
    <citation type="submission" date="2019-09" db="EMBL/GenBank/DDBJ databases">
        <title>Draft genome sequence assemblies of isolates from the urinary tract.</title>
        <authorList>
            <person name="Mores C.R."/>
            <person name="Putonti C."/>
            <person name="Wolfe A.J."/>
        </authorList>
    </citation>
    <scope>NUCLEOTIDE SEQUENCE [LARGE SCALE GENOMIC DNA]</scope>
    <source>
        <strain evidence="1 2">UMB246</strain>
    </source>
</reference>
<protein>
    <submittedName>
        <fullName evidence="1">Uncharacterized protein</fullName>
    </submittedName>
</protein>
<dbReference type="Proteomes" id="UP000327236">
    <property type="component" value="Unassembled WGS sequence"/>
</dbReference>
<accession>A0A558LFR9</accession>
<proteinExistence type="predicted"/>
<dbReference type="OrthoDB" id="9908094at2"/>
<sequence>MLDNFFIEWKAVLLFYFFVLLIISIIYYKADKSEVETAWGKIAKVLDKVSNTLIAYFLITLWIEAIILGYMLINLLK</sequence>